<evidence type="ECO:0000259" key="11">
    <source>
        <dbReference type="PROSITE" id="PS50928"/>
    </source>
</evidence>
<feature type="transmembrane region" description="Helical" evidence="9">
    <location>
        <begin position="44"/>
        <end position="68"/>
    </location>
</feature>
<feature type="domain" description="ABC transmembrane type-1" evidence="11">
    <location>
        <begin position="9"/>
        <end position="211"/>
    </location>
</feature>
<evidence type="ECO:0000256" key="1">
    <source>
        <dbReference type="ARBA" id="ARBA00004651"/>
    </source>
</evidence>
<keyword evidence="4 10" id="KW-1003">Cell membrane</keyword>
<dbReference type="InterPro" id="IPR011867">
    <property type="entry name" value="ModB_ABC"/>
</dbReference>
<reference evidence="12 13" key="1">
    <citation type="submission" date="2023-07" db="EMBL/GenBank/DDBJ databases">
        <title>Genomic Encyclopedia of Type Strains, Phase IV (KMG-IV): sequencing the most valuable type-strain genomes for metagenomic binning, comparative biology and taxonomic classification.</title>
        <authorList>
            <person name="Goeker M."/>
        </authorList>
    </citation>
    <scope>NUCLEOTIDE SEQUENCE [LARGE SCALE GENOMIC DNA]</scope>
    <source>
        <strain evidence="12 13">DSM 19154</strain>
    </source>
</reference>
<comment type="function">
    <text evidence="10">Part of the binding-protein-dependent transport system for molybdenum; probably responsible for the translocation of the substrate across the membrane.</text>
</comment>
<dbReference type="EMBL" id="JAUSUA010000006">
    <property type="protein sequence ID" value="MDQ0208725.1"/>
    <property type="molecule type" value="Genomic_DNA"/>
</dbReference>
<keyword evidence="7 9" id="KW-1133">Transmembrane helix</keyword>
<comment type="subcellular location">
    <subcellularLocation>
        <location evidence="1 9">Cell membrane</location>
        <topology evidence="1 9">Multi-pass membrane protein</topology>
    </subcellularLocation>
</comment>
<dbReference type="PROSITE" id="PS50928">
    <property type="entry name" value="ABC_TM1"/>
    <property type="match status" value="1"/>
</dbReference>
<evidence type="ECO:0000256" key="6">
    <source>
        <dbReference type="ARBA" id="ARBA00022692"/>
    </source>
</evidence>
<dbReference type="Proteomes" id="UP001225034">
    <property type="component" value="Unassembled WGS sequence"/>
</dbReference>
<evidence type="ECO:0000256" key="3">
    <source>
        <dbReference type="ARBA" id="ARBA00022448"/>
    </source>
</evidence>
<comment type="similarity">
    <text evidence="2 10">Belongs to the binding-protein-dependent transport system permease family. CysTW subfamily.</text>
</comment>
<organism evidence="12 13">
    <name type="scientific">Alkalicoccobacillus murimartini</name>
    <dbReference type="NCBI Taxonomy" id="171685"/>
    <lineage>
        <taxon>Bacteria</taxon>
        <taxon>Bacillati</taxon>
        <taxon>Bacillota</taxon>
        <taxon>Bacilli</taxon>
        <taxon>Bacillales</taxon>
        <taxon>Bacillaceae</taxon>
        <taxon>Alkalicoccobacillus</taxon>
    </lineage>
</organism>
<evidence type="ECO:0000256" key="7">
    <source>
        <dbReference type="ARBA" id="ARBA00022989"/>
    </source>
</evidence>
<dbReference type="InterPro" id="IPR000515">
    <property type="entry name" value="MetI-like"/>
</dbReference>
<protein>
    <recommendedName>
        <fullName evidence="10">Molybdenum transport system permease</fullName>
    </recommendedName>
</protein>
<dbReference type="NCBIfam" id="TIGR02141">
    <property type="entry name" value="modB_ABC"/>
    <property type="match status" value="1"/>
</dbReference>
<proteinExistence type="inferred from homology"/>
<keyword evidence="6 9" id="KW-0812">Transmembrane</keyword>
<evidence type="ECO:0000256" key="2">
    <source>
        <dbReference type="ARBA" id="ARBA00007069"/>
    </source>
</evidence>
<evidence type="ECO:0000256" key="4">
    <source>
        <dbReference type="ARBA" id="ARBA00022475"/>
    </source>
</evidence>
<evidence type="ECO:0000256" key="10">
    <source>
        <dbReference type="RuleBase" id="RU365097"/>
    </source>
</evidence>
<keyword evidence="3 9" id="KW-0813">Transport</keyword>
<gene>
    <name evidence="12" type="ORF">J2S05_003537</name>
</gene>
<evidence type="ECO:0000313" key="13">
    <source>
        <dbReference type="Proteomes" id="UP001225034"/>
    </source>
</evidence>
<dbReference type="Pfam" id="PF00528">
    <property type="entry name" value="BPD_transp_1"/>
    <property type="match status" value="1"/>
</dbReference>
<evidence type="ECO:0000256" key="5">
    <source>
        <dbReference type="ARBA" id="ARBA00022505"/>
    </source>
</evidence>
<dbReference type="PANTHER" id="PTHR30183">
    <property type="entry name" value="MOLYBDENUM TRANSPORT SYSTEM PERMEASE PROTEIN MODB"/>
    <property type="match status" value="1"/>
</dbReference>
<evidence type="ECO:0000313" key="12">
    <source>
        <dbReference type="EMBL" id="MDQ0208725.1"/>
    </source>
</evidence>
<feature type="transmembrane region" description="Helical" evidence="9">
    <location>
        <begin position="193"/>
        <end position="213"/>
    </location>
</feature>
<name>A0ABT9YML6_9BACI</name>
<dbReference type="Gene3D" id="1.10.3720.10">
    <property type="entry name" value="MetI-like"/>
    <property type="match status" value="1"/>
</dbReference>
<feature type="transmembrane region" description="Helical" evidence="9">
    <location>
        <begin position="134"/>
        <end position="154"/>
    </location>
</feature>
<dbReference type="PANTHER" id="PTHR30183:SF3">
    <property type="entry name" value="MOLYBDENUM TRANSPORT SYSTEM PERMEASE PROTEIN MODB"/>
    <property type="match status" value="1"/>
</dbReference>
<dbReference type="InterPro" id="IPR035906">
    <property type="entry name" value="MetI-like_sf"/>
</dbReference>
<accession>A0ABT9YML6</accession>
<keyword evidence="5 10" id="KW-0500">Molybdenum</keyword>
<keyword evidence="8 9" id="KW-0472">Membrane</keyword>
<feature type="transmembrane region" description="Helical" evidence="9">
    <location>
        <begin position="12"/>
        <end position="32"/>
    </location>
</feature>
<comment type="caution">
    <text evidence="12">The sequence shown here is derived from an EMBL/GenBank/DDBJ whole genome shotgun (WGS) entry which is preliminary data.</text>
</comment>
<feature type="transmembrane region" description="Helical" evidence="9">
    <location>
        <begin position="80"/>
        <end position="106"/>
    </location>
</feature>
<sequence>MGMEFWTPILVSLRVVALASVLAFILAVYAAWLLKKKSFRGKVFVETFLMLPLVLPPTVIGFGLLVIFGRRSFVGQWFELLFNQTIVFSYLAAVIAATVVAFPLIYQMLVNGFESVDDDLEAAARQMGASEWQVFFYVTLPITWRSLVSGYMLGFARALGEFGATLMFAGSIAGTTQTIPTSIYIAVESGNTAMAYYWVISIIIFAFALLSVVQRLKKIDDHSFR</sequence>
<evidence type="ECO:0000256" key="8">
    <source>
        <dbReference type="ARBA" id="ARBA00023136"/>
    </source>
</evidence>
<keyword evidence="13" id="KW-1185">Reference proteome</keyword>
<dbReference type="SUPFAM" id="SSF161098">
    <property type="entry name" value="MetI-like"/>
    <property type="match status" value="1"/>
</dbReference>
<dbReference type="CDD" id="cd06261">
    <property type="entry name" value="TM_PBP2"/>
    <property type="match status" value="1"/>
</dbReference>
<evidence type="ECO:0000256" key="9">
    <source>
        <dbReference type="RuleBase" id="RU363032"/>
    </source>
</evidence>